<sequence length="117" mass="13648">MSLDEVKKQYLKLNPQYTLKEPTRKAQEKIEKNNVFDFLLMQYNQADSYQKFQNDLNLYTCVAQCNVSQNGQLCQFCPKDKAATAQYICSCGQRYCSINCYKMHKIQDTTCQGTKIE</sequence>
<reference evidence="1" key="1">
    <citation type="submission" date="2023-06" db="EMBL/GenBank/DDBJ databases">
        <authorList>
            <person name="Kurt Z."/>
        </authorList>
    </citation>
    <scope>NUCLEOTIDE SEQUENCE</scope>
</reference>
<dbReference type="EMBL" id="CAXDID020000465">
    <property type="protein sequence ID" value="CAL6094334.1"/>
    <property type="molecule type" value="Genomic_DNA"/>
</dbReference>
<dbReference type="Gene3D" id="3.30.60.190">
    <property type="match status" value="1"/>
</dbReference>
<keyword evidence="5" id="KW-1185">Reference proteome</keyword>
<evidence type="ECO:0000313" key="4">
    <source>
        <dbReference type="EMBL" id="CAL6094334.1"/>
    </source>
</evidence>
<evidence type="ECO:0000313" key="3">
    <source>
        <dbReference type="EMBL" id="CAL6087308.1"/>
    </source>
</evidence>
<reference evidence="3 5" key="2">
    <citation type="submission" date="2024-07" db="EMBL/GenBank/DDBJ databases">
        <authorList>
            <person name="Akdeniz Z."/>
        </authorList>
    </citation>
    <scope>NUCLEOTIDE SEQUENCE [LARGE SCALE GENOMIC DNA]</scope>
</reference>
<evidence type="ECO:0000313" key="5">
    <source>
        <dbReference type="Proteomes" id="UP001642409"/>
    </source>
</evidence>
<comment type="caution">
    <text evidence="1">The sequence shown here is derived from an EMBL/GenBank/DDBJ whole genome shotgun (WGS) entry which is preliminary data.</text>
</comment>
<protein>
    <submittedName>
        <fullName evidence="3">Hypothetical_protein</fullName>
    </submittedName>
</protein>
<name>A0AA86NQQ2_9EUKA</name>
<evidence type="ECO:0000313" key="2">
    <source>
        <dbReference type="EMBL" id="CAI9938925.1"/>
    </source>
</evidence>
<proteinExistence type="predicted"/>
<accession>A0AA86NQQ2</accession>
<dbReference type="EMBL" id="CATOUU010000659">
    <property type="protein sequence ID" value="CAI9938925.1"/>
    <property type="molecule type" value="Genomic_DNA"/>
</dbReference>
<dbReference type="AlphaFoldDB" id="A0AA86NQQ2"/>
<dbReference type="Proteomes" id="UP001642409">
    <property type="component" value="Unassembled WGS sequence"/>
</dbReference>
<evidence type="ECO:0000313" key="1">
    <source>
        <dbReference type="EMBL" id="CAI9923626.1"/>
    </source>
</evidence>
<dbReference type="EMBL" id="CAXDID020000400">
    <property type="protein sequence ID" value="CAL6087308.1"/>
    <property type="molecule type" value="Genomic_DNA"/>
</dbReference>
<gene>
    <name evidence="1" type="ORF">HINF_LOCUS11271</name>
    <name evidence="2" type="ORF">HINF_LOCUS26570</name>
    <name evidence="3" type="ORF">HINF_LOCUS63583</name>
    <name evidence="4" type="ORF">HINF_LOCUS67420</name>
</gene>
<dbReference type="EMBL" id="CATOUU010000288">
    <property type="protein sequence ID" value="CAI9923626.1"/>
    <property type="molecule type" value="Genomic_DNA"/>
</dbReference>
<organism evidence="1">
    <name type="scientific">Hexamita inflata</name>
    <dbReference type="NCBI Taxonomy" id="28002"/>
    <lineage>
        <taxon>Eukaryota</taxon>
        <taxon>Metamonada</taxon>
        <taxon>Diplomonadida</taxon>
        <taxon>Hexamitidae</taxon>
        <taxon>Hexamitinae</taxon>
        <taxon>Hexamita</taxon>
    </lineage>
</organism>